<protein>
    <submittedName>
        <fullName evidence="2">ATPase</fullName>
    </submittedName>
</protein>
<dbReference type="PANTHER" id="PTHR35894:SF1">
    <property type="entry name" value="PHOSPHORIBULOKINASE _ URIDINE KINASE FAMILY"/>
    <property type="match status" value="1"/>
</dbReference>
<dbReference type="AlphaFoldDB" id="A0A2H0LXT1"/>
<dbReference type="PANTHER" id="PTHR35894">
    <property type="entry name" value="GENERAL SECRETION PATHWAY PROTEIN A-RELATED"/>
    <property type="match status" value="1"/>
</dbReference>
<reference evidence="2 3" key="1">
    <citation type="submission" date="2017-09" db="EMBL/GenBank/DDBJ databases">
        <title>Depth-based differentiation of microbial function through sediment-hosted aquifers and enrichment of novel symbionts in the deep terrestrial subsurface.</title>
        <authorList>
            <person name="Probst A.J."/>
            <person name="Ladd B."/>
            <person name="Jarett J.K."/>
            <person name="Geller-Mcgrath D.E."/>
            <person name="Sieber C.M."/>
            <person name="Emerson J.B."/>
            <person name="Anantharaman K."/>
            <person name="Thomas B.C."/>
            <person name="Malmstrom R."/>
            <person name="Stieglmeier M."/>
            <person name="Klingl A."/>
            <person name="Woyke T."/>
            <person name="Ryan C.M."/>
            <person name="Banfield J.F."/>
        </authorList>
    </citation>
    <scope>NUCLEOTIDE SEQUENCE [LARGE SCALE GENOMIC DNA]</scope>
    <source>
        <strain evidence="2">CG11_big_fil_rev_8_21_14_0_20_42_13</strain>
    </source>
</reference>
<comment type="caution">
    <text evidence="2">The sequence shown here is derived from an EMBL/GenBank/DDBJ whole genome shotgun (WGS) entry which is preliminary data.</text>
</comment>
<dbReference type="CDD" id="cd00009">
    <property type="entry name" value="AAA"/>
    <property type="match status" value="1"/>
</dbReference>
<dbReference type="GO" id="GO:0016887">
    <property type="term" value="F:ATP hydrolysis activity"/>
    <property type="evidence" value="ECO:0007669"/>
    <property type="project" value="InterPro"/>
</dbReference>
<name>A0A2H0LXT1_9BACT</name>
<dbReference type="InterPro" id="IPR052026">
    <property type="entry name" value="ExeA_AAA_ATPase_DNA-bind"/>
</dbReference>
<dbReference type="Proteomes" id="UP000229641">
    <property type="component" value="Unassembled WGS sequence"/>
</dbReference>
<sequence length="270" mass="30891">MYENYYGLKEKPFNMTPDPKFFFASVKHNEALDSLIYAIGERKGFVVITGEIGAGKTTICRTLLNKLASKTKTALITNTFVNAKELLMNILDEFDIEYKPASKGRLLAILNNFLIEQLSRNANVALIIDEAQNLTPAVLEEIRMISNLETEREKLIQIVLMGQPQLIKKLTLPRLEQLRQRIIVHYHLNPLNKEETFDYIKHRLKLTSNNGADFFTDEALELIYQFSRGTPRLVNLICDSALLSGYAQDIKQIDDSLMKEVISESPLYNF</sequence>
<dbReference type="Gene3D" id="3.40.50.300">
    <property type="entry name" value="P-loop containing nucleotide triphosphate hydrolases"/>
    <property type="match status" value="1"/>
</dbReference>
<proteinExistence type="predicted"/>
<evidence type="ECO:0000313" key="3">
    <source>
        <dbReference type="Proteomes" id="UP000229641"/>
    </source>
</evidence>
<dbReference type="InterPro" id="IPR049945">
    <property type="entry name" value="AAA_22"/>
</dbReference>
<dbReference type="InterPro" id="IPR027417">
    <property type="entry name" value="P-loop_NTPase"/>
</dbReference>
<gene>
    <name evidence="2" type="ORF">COV72_04300</name>
</gene>
<dbReference type="EMBL" id="PCWA01000064">
    <property type="protein sequence ID" value="PIQ89229.1"/>
    <property type="molecule type" value="Genomic_DNA"/>
</dbReference>
<evidence type="ECO:0000259" key="1">
    <source>
        <dbReference type="SMART" id="SM00382"/>
    </source>
</evidence>
<dbReference type="Pfam" id="PF13401">
    <property type="entry name" value="AAA_22"/>
    <property type="match status" value="1"/>
</dbReference>
<dbReference type="SUPFAM" id="SSF52540">
    <property type="entry name" value="P-loop containing nucleoside triphosphate hydrolases"/>
    <property type="match status" value="1"/>
</dbReference>
<evidence type="ECO:0000313" key="2">
    <source>
        <dbReference type="EMBL" id="PIQ89229.1"/>
    </source>
</evidence>
<dbReference type="SMART" id="SM00382">
    <property type="entry name" value="AAA"/>
    <property type="match status" value="1"/>
</dbReference>
<feature type="domain" description="AAA+ ATPase" evidence="1">
    <location>
        <begin position="42"/>
        <end position="185"/>
    </location>
</feature>
<dbReference type="InterPro" id="IPR003593">
    <property type="entry name" value="AAA+_ATPase"/>
</dbReference>
<organism evidence="2 3">
    <name type="scientific">Candidatus Ghiorseimicrobium undicola</name>
    <dbReference type="NCBI Taxonomy" id="1974746"/>
    <lineage>
        <taxon>Bacteria</taxon>
        <taxon>Pseudomonadati</taxon>
        <taxon>Candidatus Omnitrophota</taxon>
        <taxon>Candidatus Ghiorseimicrobium</taxon>
    </lineage>
</organism>
<accession>A0A2H0LXT1</accession>